<dbReference type="GO" id="GO:0009505">
    <property type="term" value="C:plant-type cell wall"/>
    <property type="evidence" value="ECO:0000318"/>
    <property type="project" value="GO_Central"/>
</dbReference>
<dbReference type="GO" id="GO:0020037">
    <property type="term" value="F:heme binding"/>
    <property type="evidence" value="ECO:0007669"/>
    <property type="project" value="InterPro"/>
</dbReference>
<dbReference type="PRINTS" id="PR00461">
    <property type="entry name" value="PLPEROXIDASE"/>
</dbReference>
<dbReference type="Pfam" id="PF00141">
    <property type="entry name" value="peroxidase"/>
    <property type="match status" value="2"/>
</dbReference>
<dbReference type="EMBL" id="FN595247">
    <property type="protein sequence ID" value="CCB48099.1"/>
    <property type="molecule type" value="Genomic_DNA"/>
</dbReference>
<feature type="disulfide bond" evidence="20">
    <location>
        <begin position="549"/>
        <end position="581"/>
    </location>
</feature>
<dbReference type="FunFam" id="1.10.420.10:FF:000006">
    <property type="entry name" value="Peroxidase"/>
    <property type="match status" value="2"/>
</dbReference>
<organism evidence="23 24">
    <name type="scientific">Vitis vinifera</name>
    <name type="common">Grape</name>
    <dbReference type="NCBI Taxonomy" id="29760"/>
    <lineage>
        <taxon>Eukaryota</taxon>
        <taxon>Viridiplantae</taxon>
        <taxon>Streptophyta</taxon>
        <taxon>Embryophyta</taxon>
        <taxon>Tracheophyta</taxon>
        <taxon>Spermatophyta</taxon>
        <taxon>Magnoliopsida</taxon>
        <taxon>eudicotyledons</taxon>
        <taxon>Gunneridae</taxon>
        <taxon>Pentapetalae</taxon>
        <taxon>rosids</taxon>
        <taxon>Vitales</taxon>
        <taxon>Vitaceae</taxon>
        <taxon>Viteae</taxon>
        <taxon>Vitis</taxon>
    </lineage>
</organism>
<evidence type="ECO:0000256" key="8">
    <source>
        <dbReference type="ARBA" id="ARBA00022723"/>
    </source>
</evidence>
<feature type="binding site" evidence="18">
    <location>
        <position position="437"/>
    </location>
    <ligand>
        <name>Ca(2+)</name>
        <dbReference type="ChEBI" id="CHEBI:29108"/>
        <label>1</label>
    </ligand>
</feature>
<protein>
    <recommendedName>
        <fullName evidence="4">peroxidase</fullName>
        <ecNumber evidence="4">1.11.1.7</ecNumber>
    </recommendedName>
</protein>
<feature type="domain" description="Plant heme peroxidase family profile" evidence="22">
    <location>
        <begin position="22"/>
        <end position="318"/>
    </location>
</feature>
<dbReference type="FunFam" id="1.10.520.10:FF:000001">
    <property type="entry name" value="Peroxidase"/>
    <property type="match status" value="1"/>
</dbReference>
<evidence type="ECO:0000256" key="2">
    <source>
        <dbReference type="ARBA" id="ARBA00002322"/>
    </source>
</evidence>
<reference evidence="24" key="1">
    <citation type="journal article" date="2007" name="Nature">
        <title>The grapevine genome sequence suggests ancestral hexaploidization in major angiosperm phyla.</title>
        <authorList>
            <consortium name="The French-Italian Public Consortium for Grapevine Genome Characterization."/>
            <person name="Jaillon O."/>
            <person name="Aury J.-M."/>
            <person name="Noel B."/>
            <person name="Policriti A."/>
            <person name="Clepet C."/>
            <person name="Casagrande A."/>
            <person name="Choisne N."/>
            <person name="Aubourg S."/>
            <person name="Vitulo N."/>
            <person name="Jubin C."/>
            <person name="Vezzi A."/>
            <person name="Legeai F."/>
            <person name="Hugueney P."/>
            <person name="Dasilva C."/>
            <person name="Horner D."/>
            <person name="Mica E."/>
            <person name="Jublot D."/>
            <person name="Poulain J."/>
            <person name="Bruyere C."/>
            <person name="Billault A."/>
            <person name="Segurens B."/>
            <person name="Gouyvenoux M."/>
            <person name="Ugarte E."/>
            <person name="Cattonaro F."/>
            <person name="Anthouard V."/>
            <person name="Vico V."/>
            <person name="Del Fabbro C."/>
            <person name="Alaux M."/>
            <person name="Di Gaspero G."/>
            <person name="Dumas V."/>
            <person name="Felice N."/>
            <person name="Paillard S."/>
            <person name="Juman I."/>
            <person name="Moroldo M."/>
            <person name="Scalabrin S."/>
            <person name="Canaguier A."/>
            <person name="Le Clainche I."/>
            <person name="Malacrida G."/>
            <person name="Durand E."/>
            <person name="Pesole G."/>
            <person name="Laucou V."/>
            <person name="Chatelet P."/>
            <person name="Merdinoglu D."/>
            <person name="Delledonne M."/>
            <person name="Pezzotti M."/>
            <person name="Lecharny A."/>
            <person name="Scarpelli C."/>
            <person name="Artiguenave F."/>
            <person name="Pe M.E."/>
            <person name="Valle G."/>
            <person name="Morgante M."/>
            <person name="Caboche M."/>
            <person name="Adam-Blondon A.-F."/>
            <person name="Weissenbach J."/>
            <person name="Quetier F."/>
            <person name="Wincker P."/>
        </authorList>
    </citation>
    <scope>NUCLEOTIDE SEQUENCE [LARGE SCALE GENOMIC DNA]</scope>
    <source>
        <strain evidence="24">cv. Pinot noir / PN40024</strain>
    </source>
</reference>
<dbReference type="GO" id="GO:0006950">
    <property type="term" value="P:response to stress"/>
    <property type="evidence" value="ECO:0000318"/>
    <property type="project" value="GO_Central"/>
</dbReference>
<comment type="cofactor">
    <cofactor evidence="18">
        <name>heme b</name>
        <dbReference type="ChEBI" id="CHEBI:60344"/>
    </cofactor>
    <text evidence="18">Binds 1 heme b (iron(II)-protoporphyrin IX) group per subunit.</text>
</comment>
<dbReference type="STRING" id="29760.F6H776"/>
<dbReference type="OrthoDB" id="2113341at2759"/>
<feature type="site" description="Transition state stabilizer" evidence="19">
    <location>
        <position position="411"/>
    </location>
</feature>
<evidence type="ECO:0000256" key="15">
    <source>
        <dbReference type="ARBA" id="ARBA00023324"/>
    </source>
</evidence>
<feature type="binding site" evidence="18">
    <location>
        <position position="425"/>
    </location>
    <ligand>
        <name>Ca(2+)</name>
        <dbReference type="ChEBI" id="CHEBI:29108"/>
        <label>1</label>
    </ligand>
</feature>
<dbReference type="SUPFAM" id="SSF48113">
    <property type="entry name" value="Heme-dependent peroxidases"/>
    <property type="match status" value="2"/>
</dbReference>
<dbReference type="InterPro" id="IPR000823">
    <property type="entry name" value="Peroxidase_pln"/>
</dbReference>
<accession>F6H776</accession>
<feature type="disulfide bond" evidence="20">
    <location>
        <begin position="417"/>
        <end position="422"/>
    </location>
</feature>
<feature type="binding site" evidence="18">
    <location>
        <position position="543"/>
    </location>
    <ligand>
        <name>Ca(2+)</name>
        <dbReference type="ChEBI" id="CHEBI:29108"/>
        <label>2</label>
    </ligand>
</feature>
<feature type="signal peptide" evidence="21">
    <location>
        <begin position="1"/>
        <end position="21"/>
    </location>
</feature>
<evidence type="ECO:0000256" key="4">
    <source>
        <dbReference type="ARBA" id="ARBA00012313"/>
    </source>
</evidence>
<evidence type="ECO:0000313" key="23">
    <source>
        <dbReference type="EMBL" id="CCB48099.1"/>
    </source>
</evidence>
<evidence type="ECO:0000256" key="16">
    <source>
        <dbReference type="PIRSR" id="PIRSR600823-1"/>
    </source>
</evidence>
<dbReference type="FunFam" id="1.10.520.10:FF:000008">
    <property type="entry name" value="Peroxidase"/>
    <property type="match status" value="1"/>
</dbReference>
<dbReference type="InParanoid" id="F6H776"/>
<evidence type="ECO:0000256" key="1">
    <source>
        <dbReference type="ARBA" id="ARBA00000189"/>
    </source>
</evidence>
<dbReference type="Proteomes" id="UP000009183">
    <property type="component" value="Chromosome 16"/>
</dbReference>
<dbReference type="PROSITE" id="PS50873">
    <property type="entry name" value="PEROXIDASE_4"/>
    <property type="match status" value="2"/>
</dbReference>
<evidence type="ECO:0000256" key="20">
    <source>
        <dbReference type="PIRSR" id="PIRSR600823-5"/>
    </source>
</evidence>
<feature type="active site" description="Proton acceptor" evidence="16">
    <location>
        <position position="415"/>
    </location>
</feature>
<feature type="binding site" description="axial binding residue" evidence="18">
    <location>
        <position position="542"/>
    </location>
    <ligand>
        <name>heme b</name>
        <dbReference type="ChEBI" id="CHEBI:60344"/>
    </ligand>
    <ligandPart>
        <name>Fe</name>
        <dbReference type="ChEBI" id="CHEBI:18248"/>
    </ligandPart>
</feature>
<feature type="binding site" evidence="18">
    <location>
        <position position="603"/>
    </location>
    <ligand>
        <name>Ca(2+)</name>
        <dbReference type="ChEBI" id="CHEBI:29108"/>
        <label>2</label>
    </ligand>
</feature>
<evidence type="ECO:0000256" key="17">
    <source>
        <dbReference type="PIRSR" id="PIRSR600823-2"/>
    </source>
</evidence>
<comment type="catalytic activity">
    <reaction evidence="1">
        <text>2 a phenolic donor + H2O2 = 2 a phenolic radical donor + 2 H2O</text>
        <dbReference type="Rhea" id="RHEA:56136"/>
        <dbReference type="ChEBI" id="CHEBI:15377"/>
        <dbReference type="ChEBI" id="CHEBI:16240"/>
        <dbReference type="ChEBI" id="CHEBI:139520"/>
        <dbReference type="ChEBI" id="CHEBI:139521"/>
        <dbReference type="EC" id="1.11.1.7"/>
    </reaction>
</comment>
<feature type="binding site" evidence="18">
    <location>
        <position position="423"/>
    </location>
    <ligand>
        <name>Ca(2+)</name>
        <dbReference type="ChEBI" id="CHEBI:29108"/>
        <label>1</label>
    </ligand>
</feature>
<dbReference type="ExpressionAtlas" id="F6H776">
    <property type="expression patterns" value="baseline"/>
</dbReference>
<keyword evidence="11 18" id="KW-0408">Iron</keyword>
<dbReference type="CDD" id="cd00693">
    <property type="entry name" value="secretory_peroxidase"/>
    <property type="match status" value="2"/>
</dbReference>
<evidence type="ECO:0000256" key="12">
    <source>
        <dbReference type="ARBA" id="ARBA00023157"/>
    </source>
</evidence>
<keyword evidence="9 18" id="KW-0106">Calcium</keyword>
<dbReference type="InterPro" id="IPR002016">
    <property type="entry name" value="Haem_peroxidase"/>
</dbReference>
<evidence type="ECO:0000256" key="5">
    <source>
        <dbReference type="ARBA" id="ARBA00022525"/>
    </source>
</evidence>
<dbReference type="PROSITE" id="PS00435">
    <property type="entry name" value="PEROXIDASE_1"/>
    <property type="match status" value="2"/>
</dbReference>
<comment type="function">
    <text evidence="2">Removal of H(2)O(2), oxidation of toxic reductants, biosynthesis and degradation of lignin, suberization, auxin catabolism, response to environmental stresses such as wounding, pathogen attack and oxidative stress. These functions might be dependent on each isozyme/isoform in each plant tissue.</text>
</comment>
<dbReference type="InterPro" id="IPR033905">
    <property type="entry name" value="Secretory_peroxidase"/>
</dbReference>
<feature type="disulfide bond" evidence="20">
    <location>
        <begin position="384"/>
        <end position="464"/>
    </location>
</feature>
<gene>
    <name evidence="23" type="ordered locus">VIT_16s0098g00820</name>
</gene>
<feature type="domain" description="Plant heme peroxidase family profile" evidence="22">
    <location>
        <begin position="374"/>
        <end position="675"/>
    </location>
</feature>
<dbReference type="GO" id="GO:0006979">
    <property type="term" value="P:response to oxidative stress"/>
    <property type="evidence" value="ECO:0007669"/>
    <property type="project" value="InterPro"/>
</dbReference>
<evidence type="ECO:0000256" key="18">
    <source>
        <dbReference type="PIRSR" id="PIRSR600823-3"/>
    </source>
</evidence>
<keyword evidence="5" id="KW-0964">Secreted</keyword>
<dbReference type="PROSITE" id="PS00436">
    <property type="entry name" value="PEROXIDASE_2"/>
    <property type="match status" value="2"/>
</dbReference>
<dbReference type="PRINTS" id="PR00458">
    <property type="entry name" value="PEROXIDASE"/>
</dbReference>
<evidence type="ECO:0000256" key="7">
    <source>
        <dbReference type="ARBA" id="ARBA00022617"/>
    </source>
</evidence>
<feature type="binding site" evidence="18">
    <location>
        <position position="416"/>
    </location>
    <ligand>
        <name>Ca(2+)</name>
        <dbReference type="ChEBI" id="CHEBI:29108"/>
        <label>1</label>
    </ligand>
</feature>
<keyword evidence="10" id="KW-0560">Oxidoreductase</keyword>
<keyword evidence="24" id="KW-1185">Reference proteome</keyword>
<feature type="binding site" evidence="18">
    <location>
        <position position="421"/>
    </location>
    <ligand>
        <name>Ca(2+)</name>
        <dbReference type="ChEBI" id="CHEBI:29108"/>
        <label>1</label>
    </ligand>
</feature>
<feature type="chain" id="PRO_5003335472" description="peroxidase" evidence="21">
    <location>
        <begin position="22"/>
        <end position="676"/>
    </location>
</feature>
<dbReference type="EC" id="1.11.1.7" evidence="4"/>
<evidence type="ECO:0000256" key="9">
    <source>
        <dbReference type="ARBA" id="ARBA00022837"/>
    </source>
</evidence>
<feature type="binding site" evidence="18">
    <location>
        <position position="419"/>
    </location>
    <ligand>
        <name>Ca(2+)</name>
        <dbReference type="ChEBI" id="CHEBI:29108"/>
        <label>1</label>
    </ligand>
</feature>
<evidence type="ECO:0000256" key="6">
    <source>
        <dbReference type="ARBA" id="ARBA00022559"/>
    </source>
</evidence>
<proteinExistence type="inferred from homology"/>
<evidence type="ECO:0000256" key="14">
    <source>
        <dbReference type="ARBA" id="ARBA00023283"/>
    </source>
</evidence>
<evidence type="ECO:0000256" key="21">
    <source>
        <dbReference type="SAM" id="SignalP"/>
    </source>
</evidence>
<dbReference type="GO" id="GO:0042744">
    <property type="term" value="P:hydrogen peroxide catabolic process"/>
    <property type="evidence" value="ECO:0007669"/>
    <property type="project" value="UniProtKB-KW"/>
</dbReference>
<evidence type="ECO:0000256" key="10">
    <source>
        <dbReference type="ARBA" id="ARBA00023002"/>
    </source>
</evidence>
<comment type="cofactor">
    <cofactor evidence="18">
        <name>Ca(2+)</name>
        <dbReference type="ChEBI" id="CHEBI:29108"/>
    </cofactor>
    <text evidence="18">Binds 2 calcium ions per subunit.</text>
</comment>
<dbReference type="GO" id="GO:0004601">
    <property type="term" value="F:peroxidase activity"/>
    <property type="evidence" value="ECO:0000318"/>
    <property type="project" value="GO_Central"/>
</dbReference>
<keyword evidence="13" id="KW-0325">Glycoprotein</keyword>
<dbReference type="AlphaFoldDB" id="F6H776"/>
<dbReference type="Gene3D" id="1.10.420.10">
    <property type="entry name" value="Peroxidase, domain 2"/>
    <property type="match status" value="2"/>
</dbReference>
<comment type="similarity">
    <text evidence="3">Belongs to the peroxidase family. Ascorbate peroxidase subfamily.</text>
</comment>
<dbReference type="InterPro" id="IPR010255">
    <property type="entry name" value="Haem_peroxidase_sf"/>
</dbReference>
<evidence type="ECO:0000256" key="3">
    <source>
        <dbReference type="ARBA" id="ARBA00006873"/>
    </source>
</evidence>
<keyword evidence="8 18" id="KW-0479">Metal-binding</keyword>
<keyword evidence="14" id="KW-0873">Pyrrolidone carboxylic acid</keyword>
<feature type="binding site" evidence="17">
    <location>
        <position position="512"/>
    </location>
    <ligand>
        <name>substrate</name>
    </ligand>
</feature>
<keyword evidence="12 20" id="KW-1015">Disulfide bond</keyword>
<evidence type="ECO:0000256" key="11">
    <source>
        <dbReference type="ARBA" id="ARBA00023004"/>
    </source>
</evidence>
<dbReference type="InterPro" id="IPR019794">
    <property type="entry name" value="Peroxidases_AS"/>
</dbReference>
<evidence type="ECO:0000256" key="13">
    <source>
        <dbReference type="ARBA" id="ARBA00023180"/>
    </source>
</evidence>
<feature type="disulfide bond" evidence="20">
    <location>
        <begin position="470"/>
        <end position="671"/>
    </location>
</feature>
<dbReference type="GO" id="GO:0140825">
    <property type="term" value="F:lactoperoxidase activity"/>
    <property type="evidence" value="ECO:0007669"/>
    <property type="project" value="UniProtKB-EC"/>
</dbReference>
<dbReference type="HOGENOM" id="CLU_010543_4_1_1"/>
<keyword evidence="21" id="KW-0732">Signal</keyword>
<name>F6H776_VITVI</name>
<dbReference type="InterPro" id="IPR019793">
    <property type="entry name" value="Peroxidases_heam-ligand_BS"/>
</dbReference>
<dbReference type="PANTHER" id="PTHR31235">
    <property type="entry name" value="PEROXIDASE 25-RELATED"/>
    <property type="match status" value="1"/>
</dbReference>
<dbReference type="GO" id="GO:0046872">
    <property type="term" value="F:metal ion binding"/>
    <property type="evidence" value="ECO:0007669"/>
    <property type="project" value="UniProtKB-KW"/>
</dbReference>
<sequence length="676" mass="73820">MEMVLPLVLVLVFSLTSQIEAELQVGFYRDKCRAESIVKDEVEKAFDRDRGIAPGLLRLHFHDCFVRGCDASILVDSTPMNVGEKDGPPNVNTLRGTEVIDSAKARLEAECKGVVSCADTLAFAARDAVEISNGFGWSVPAGRRDGRVSLASETLDIPAPFLNLDQLTQSFAKKGLTQEEMVTLSGAHTIGHAHCTSFSNRLYDFNASSSQDPSLNPLYAEDLKRQCPRGPQGTVDPNLVVDMNFSPAVMDSSYYTDVLHHRGLFTSDQALTTSQATARQVTTYAVNRLLWESEFAKAMVKMSQIEVLTGTDGEIRTNWNQSYPFKMVLTSTINTYNNVIAYKHKEVMSSKRVTWLSLTWVLVFLCLSVELEAQLQVGFYRTSCGLAEFIVKDEVRKGFIRDSGVAPGLVRMHFHDCFVRGCDGSVLIDSTPSNTAEKDSPANNPSLRGFEVIDSAKARLEAVCKGVVSCADIVAFAARDSVEITGGLGYDVPAGRRDGRISLASEASTNLPPPTFTVDQLTQFFSNKGLTQDEMVTLSGAHTIGRSHCSSFSNRLYNFNGTSGQDPTLDPQYAASLKTQCPQGSTNTNLVVPMNPSSPSITDVGYYVDVLRNRGLFTSDQTLLTDTTTATQVRQNAGNPFLWKNKFASAMVKMGQLGVLIGEAGQIRANCRVINS</sequence>
<keyword evidence="15" id="KW-0376">Hydrogen peroxide</keyword>
<dbReference type="Gene3D" id="1.10.520.10">
    <property type="match status" value="2"/>
</dbReference>
<evidence type="ECO:0000313" key="24">
    <source>
        <dbReference type="Proteomes" id="UP000009183"/>
    </source>
</evidence>
<keyword evidence="7" id="KW-0349">Heme</keyword>
<keyword evidence="6" id="KW-0575">Peroxidase</keyword>
<evidence type="ECO:0000259" key="22">
    <source>
        <dbReference type="PROSITE" id="PS50873"/>
    </source>
</evidence>
<evidence type="ECO:0000256" key="19">
    <source>
        <dbReference type="PIRSR" id="PIRSR600823-4"/>
    </source>
</evidence>